<evidence type="ECO:0008006" key="4">
    <source>
        <dbReference type="Google" id="ProtNLM"/>
    </source>
</evidence>
<evidence type="ECO:0000313" key="2">
    <source>
        <dbReference type="EMBL" id="MEQ2168024.1"/>
    </source>
</evidence>
<gene>
    <name evidence="2" type="ORF">GOODEAATRI_010130</name>
</gene>
<feature type="transmembrane region" description="Helical" evidence="1">
    <location>
        <begin position="63"/>
        <end position="81"/>
    </location>
</feature>
<protein>
    <recommendedName>
        <fullName evidence="4">2TM domain-containing protein</fullName>
    </recommendedName>
</protein>
<keyword evidence="3" id="KW-1185">Reference proteome</keyword>
<keyword evidence="1" id="KW-1133">Transmembrane helix</keyword>
<keyword evidence="1" id="KW-0472">Membrane</keyword>
<dbReference type="EMBL" id="JAHRIO010030569">
    <property type="protein sequence ID" value="MEQ2168024.1"/>
    <property type="molecule type" value="Genomic_DNA"/>
</dbReference>
<keyword evidence="1" id="KW-0812">Transmembrane</keyword>
<sequence length="85" mass="10169">MLTPPREGMPSMIDKALRMRREEQARQIVLAWAVLNVSLAGMIYTEMSGKLLSRYYNITYWPIWYIGEIPLHLFLFPYRYIRATR</sequence>
<organism evidence="2 3">
    <name type="scientific">Goodea atripinnis</name>
    <dbReference type="NCBI Taxonomy" id="208336"/>
    <lineage>
        <taxon>Eukaryota</taxon>
        <taxon>Metazoa</taxon>
        <taxon>Chordata</taxon>
        <taxon>Craniata</taxon>
        <taxon>Vertebrata</taxon>
        <taxon>Euteleostomi</taxon>
        <taxon>Actinopterygii</taxon>
        <taxon>Neopterygii</taxon>
        <taxon>Teleostei</taxon>
        <taxon>Neoteleostei</taxon>
        <taxon>Acanthomorphata</taxon>
        <taxon>Ovalentaria</taxon>
        <taxon>Atherinomorphae</taxon>
        <taxon>Cyprinodontiformes</taxon>
        <taxon>Goodeidae</taxon>
        <taxon>Goodea</taxon>
    </lineage>
</organism>
<dbReference type="InterPro" id="IPR019176">
    <property type="entry name" value="Cytochrome_B561-rel"/>
</dbReference>
<proteinExistence type="predicted"/>
<evidence type="ECO:0000313" key="3">
    <source>
        <dbReference type="Proteomes" id="UP001476798"/>
    </source>
</evidence>
<reference evidence="2 3" key="1">
    <citation type="submission" date="2021-06" db="EMBL/GenBank/DDBJ databases">
        <authorList>
            <person name="Palmer J.M."/>
        </authorList>
    </citation>
    <scope>NUCLEOTIDE SEQUENCE [LARGE SCALE GENOMIC DNA]</scope>
    <source>
        <strain evidence="2 3">GA_2019</strain>
        <tissue evidence="2">Muscle</tissue>
    </source>
</reference>
<name>A0ABV0N9F5_9TELE</name>
<comment type="caution">
    <text evidence="2">The sequence shown here is derived from an EMBL/GenBank/DDBJ whole genome shotgun (WGS) entry which is preliminary data.</text>
</comment>
<feature type="transmembrane region" description="Helical" evidence="1">
    <location>
        <begin position="25"/>
        <end position="43"/>
    </location>
</feature>
<evidence type="ECO:0000256" key="1">
    <source>
        <dbReference type="SAM" id="Phobius"/>
    </source>
</evidence>
<dbReference type="Proteomes" id="UP001476798">
    <property type="component" value="Unassembled WGS sequence"/>
</dbReference>
<accession>A0ABV0N9F5</accession>
<dbReference type="Pfam" id="PF09786">
    <property type="entry name" value="CytochromB561_N"/>
    <property type="match status" value="1"/>
</dbReference>